<dbReference type="Proteomes" id="UP000281498">
    <property type="component" value="Unassembled WGS sequence"/>
</dbReference>
<dbReference type="PANTHER" id="PTHR35788">
    <property type="entry name" value="EXPORTED PROTEIN-RELATED"/>
    <property type="match status" value="1"/>
</dbReference>
<evidence type="ECO:0000313" key="3">
    <source>
        <dbReference type="Proteomes" id="UP000281498"/>
    </source>
</evidence>
<gene>
    <name evidence="2" type="ORF">CR203_08255</name>
</gene>
<dbReference type="InterPro" id="IPR007391">
    <property type="entry name" value="Vancomycin_resist_VanW"/>
</dbReference>
<evidence type="ECO:0000313" key="2">
    <source>
        <dbReference type="EMBL" id="RKL67812.1"/>
    </source>
</evidence>
<accession>A0A3A9KB93</accession>
<dbReference type="OrthoDB" id="9813301at2"/>
<comment type="caution">
    <text evidence="2">The sequence shown here is derived from an EMBL/GenBank/DDBJ whole genome shotgun (WGS) entry which is preliminary data.</text>
</comment>
<dbReference type="EMBL" id="PDOE01000003">
    <property type="protein sequence ID" value="RKL67812.1"/>
    <property type="molecule type" value="Genomic_DNA"/>
</dbReference>
<dbReference type="Pfam" id="PF04294">
    <property type="entry name" value="VanW"/>
    <property type="match status" value="1"/>
</dbReference>
<evidence type="ECO:0000259" key="1">
    <source>
        <dbReference type="Pfam" id="PF12229"/>
    </source>
</evidence>
<reference evidence="2 3" key="1">
    <citation type="submission" date="2017-10" db="EMBL/GenBank/DDBJ databases">
        <title>Bacillus sp. nov., a halophilic bacterium isolated from a Keqin Lake.</title>
        <authorList>
            <person name="Wang H."/>
        </authorList>
    </citation>
    <scope>NUCLEOTIDE SEQUENCE [LARGE SCALE GENOMIC DNA]</scope>
    <source>
        <strain evidence="2 3">KCTC 13187</strain>
    </source>
</reference>
<dbReference type="InterPro" id="IPR052913">
    <property type="entry name" value="Glycopeptide_resist_protein"/>
</dbReference>
<proteinExistence type="predicted"/>
<dbReference type="Pfam" id="PF12229">
    <property type="entry name" value="PG_binding_4"/>
    <property type="match status" value="1"/>
</dbReference>
<dbReference type="PANTHER" id="PTHR35788:SF1">
    <property type="entry name" value="EXPORTED PROTEIN"/>
    <property type="match status" value="1"/>
</dbReference>
<protein>
    <recommendedName>
        <fullName evidence="1">YoaR-like putative peptidoglycan binding domain-containing protein</fullName>
    </recommendedName>
</protein>
<dbReference type="InterPro" id="IPR022029">
    <property type="entry name" value="YoaR-like_PG-bd"/>
</dbReference>
<dbReference type="AlphaFoldDB" id="A0A3A9KB93"/>
<feature type="domain" description="YoaR-like putative peptidoglycan binding" evidence="1">
    <location>
        <begin position="35"/>
        <end position="98"/>
    </location>
</feature>
<organism evidence="2 3">
    <name type="scientific">Salipaludibacillus neizhouensis</name>
    <dbReference type="NCBI Taxonomy" id="885475"/>
    <lineage>
        <taxon>Bacteria</taxon>
        <taxon>Bacillati</taxon>
        <taxon>Bacillota</taxon>
        <taxon>Bacilli</taxon>
        <taxon>Bacillales</taxon>
        <taxon>Bacillaceae</taxon>
    </lineage>
</organism>
<keyword evidence="3" id="KW-1185">Reference proteome</keyword>
<name>A0A3A9KB93_9BACI</name>
<sequence length="303" mass="34329">MAQISMVVLLFMAQPIEQPDSLTVTHEGHTIAIVNREDFSIPYLGTPLIDNEKYLEFIDKLDKQIYRAPVNAKINEQEIIVPEQVGYRLYREEFMEQFWTYFIGDGPSEVEVTEIEIYPEVDSELLAGIRVQQIGEYVTYFNANNKNRSHNISLSSDALNDYVVFPNKVFSFNEAVGERTVEKGYKRAPVIVKGELFEGVGGGICQLSSTLFNAVDEAGLKIVQRYSHSRSVPYVPPGRDATVSWYGPDFRFENNYNQPVLIRTKQNGGSISVSLHSSDVINYEPRKVPAASDHLPKEINIHD</sequence>